<evidence type="ECO:0000256" key="3">
    <source>
        <dbReference type="ARBA" id="ARBA00022722"/>
    </source>
</evidence>
<evidence type="ECO:0000256" key="2">
    <source>
        <dbReference type="ARBA" id="ARBA00022695"/>
    </source>
</evidence>
<dbReference type="Gene3D" id="3.30.420.10">
    <property type="entry name" value="Ribonuclease H-like superfamily/Ribonuclease H"/>
    <property type="match status" value="1"/>
</dbReference>
<dbReference type="OrthoDB" id="2192994at2759"/>
<name>A0A9P6GVK2_9MICR</name>
<dbReference type="SUPFAM" id="SSF56672">
    <property type="entry name" value="DNA/RNA polymerases"/>
    <property type="match status" value="1"/>
</dbReference>
<dbReference type="GO" id="GO:0005634">
    <property type="term" value="C:nucleus"/>
    <property type="evidence" value="ECO:0007669"/>
    <property type="project" value="UniProtKB-ARBA"/>
</dbReference>
<dbReference type="CDD" id="cd01647">
    <property type="entry name" value="RT_LTR"/>
    <property type="match status" value="1"/>
</dbReference>
<dbReference type="PROSITE" id="PS50878">
    <property type="entry name" value="RT_POL"/>
    <property type="match status" value="1"/>
</dbReference>
<keyword evidence="2" id="KW-0548">Nucleotidyltransferase</keyword>
<evidence type="ECO:0000313" key="10">
    <source>
        <dbReference type="Proteomes" id="UP000740883"/>
    </source>
</evidence>
<dbReference type="FunFam" id="3.10.20.370:FF:000001">
    <property type="entry name" value="Retrovirus-related Pol polyprotein from transposon 17.6-like protein"/>
    <property type="match status" value="1"/>
</dbReference>
<keyword evidence="6" id="KW-0695">RNA-directed DNA polymerase</keyword>
<evidence type="ECO:0000256" key="6">
    <source>
        <dbReference type="ARBA" id="ARBA00022918"/>
    </source>
</evidence>
<comment type="caution">
    <text evidence="9">The sequence shown here is derived from an EMBL/GenBank/DDBJ whole genome shotgun (WGS) entry which is preliminary data.</text>
</comment>
<dbReference type="Pfam" id="PF00665">
    <property type="entry name" value="rve"/>
    <property type="match status" value="1"/>
</dbReference>
<evidence type="ECO:0000259" key="8">
    <source>
        <dbReference type="PROSITE" id="PS50994"/>
    </source>
</evidence>
<evidence type="ECO:0000256" key="4">
    <source>
        <dbReference type="ARBA" id="ARBA00022759"/>
    </source>
</evidence>
<keyword evidence="3" id="KW-0540">Nuclease</keyword>
<keyword evidence="1" id="KW-0808">Transferase</keyword>
<dbReference type="GO" id="GO:0016787">
    <property type="term" value="F:hydrolase activity"/>
    <property type="evidence" value="ECO:0007669"/>
    <property type="project" value="UniProtKB-KW"/>
</dbReference>
<dbReference type="InterPro" id="IPR001584">
    <property type="entry name" value="Integrase_cat-core"/>
</dbReference>
<protein>
    <submittedName>
        <fullName evidence="9">Transposon Tf2-9 polyprotein</fullName>
    </submittedName>
</protein>
<dbReference type="InterPro" id="IPR000477">
    <property type="entry name" value="RT_dom"/>
</dbReference>
<dbReference type="Gene3D" id="3.10.20.370">
    <property type="match status" value="1"/>
</dbReference>
<dbReference type="GO" id="GO:0003964">
    <property type="term" value="F:RNA-directed DNA polymerase activity"/>
    <property type="evidence" value="ECO:0007669"/>
    <property type="project" value="UniProtKB-KW"/>
</dbReference>
<dbReference type="EMBL" id="SBJO01000758">
    <property type="protein sequence ID" value="KAF9756190.1"/>
    <property type="molecule type" value="Genomic_DNA"/>
</dbReference>
<dbReference type="Gene3D" id="3.10.10.10">
    <property type="entry name" value="HIV Type 1 Reverse Transcriptase, subunit A, domain 1"/>
    <property type="match status" value="1"/>
</dbReference>
<keyword evidence="5" id="KW-0378">Hydrolase</keyword>
<dbReference type="InterPro" id="IPR041588">
    <property type="entry name" value="Integrase_H2C2"/>
</dbReference>
<dbReference type="Proteomes" id="UP000740883">
    <property type="component" value="Unassembled WGS sequence"/>
</dbReference>
<feature type="non-terminal residue" evidence="9">
    <location>
        <position position="1"/>
    </location>
</feature>
<proteinExistence type="predicted"/>
<sequence>IRYCQVEKCKITTEEGKKVVKKGQAIPQALLKKTEEYIKSLEKRNIIRRSISEWRNPIRAIEKPNGDVRLVSNLIALNDIVEKDPYELSNIRDVIRSTQGSKYFTVIDLKEGFYSVEIEEADKFKTAFEFNKKVYEWNSMVMGFKNSPQILQRIMNKIFEGYIDNGIEIYMDDIVIHSKTREGHDRLLKAAVRILENNNMSINLRKVQLCKQEVKLLGVTVNGTEIIPSEIKQNEALEFPKPENLSDVRRFLGLTGWFRNHIENYAEHTVALTDSLKGKSTSWKWTDEMDKEFTNLKDIVRNLKGLAIVNYEKEFLLRTDASNIGMGAVLMQKNERNQWVPVQWASKKFTPTETRYGISEKEMYAVFWGIKKFEYELRGRKFKIETDHKALAEIRNKPAFNNNRINRWVEKIQEFDFTIEYKEPSTMVVADALSRLHEDDKTRRNKERSVKQNQGKWNKHVKKDGDKEIWIFDSGREAEIPKKEIRESLIMSTHEDLGHRSLGSVYYDMKFHYYWPGIKQDIEDVLKRCEVCQVYNRKKTGGCDFVSSRFYLEKVAMDLIEFRDVGKYVLVLIDYYTRIVWGKVLDDKRGSSIVEFVKQLCGNGMHPVEIITDNGKEFINDEMRKLCAELKISHRKVSIESHRSNGRVERVIGTLREAIIKSDGEDFEQKVNKSVWRYNNSYHVGLGCTPIEALQDETGHVRIENGPEGVYSKRFIARKREKFHKGQIVRVAKKENLSGCSKYEKGRFLDQGKVLEVCDGDSYLIKLENNKIVKKRHYDLKGLLGVGLK</sequence>
<accession>A0A9P6GVK2</accession>
<evidence type="ECO:0000259" key="7">
    <source>
        <dbReference type="PROSITE" id="PS50878"/>
    </source>
</evidence>
<dbReference type="InterPro" id="IPR043128">
    <property type="entry name" value="Rev_trsase/Diguanyl_cyclase"/>
</dbReference>
<dbReference type="Pfam" id="PF00078">
    <property type="entry name" value="RVT_1"/>
    <property type="match status" value="1"/>
</dbReference>
<reference evidence="9 10" key="1">
    <citation type="journal article" date="2020" name="Genome Biol. Evol.">
        <title>Comparative genomics of strictly vertically transmitted, feminizing microsporidia endosymbionts of amphipod crustaceans.</title>
        <authorList>
            <person name="Cormier A."/>
            <person name="Chebbi M.A."/>
            <person name="Giraud I."/>
            <person name="Wattier R."/>
            <person name="Teixeira M."/>
            <person name="Gilbert C."/>
            <person name="Rigaud T."/>
            <person name="Cordaux R."/>
        </authorList>
    </citation>
    <scope>NUCLEOTIDE SEQUENCE [LARGE SCALE GENOMIC DNA]</scope>
    <source>
        <strain evidence="9 10">Ou3-Ou53</strain>
    </source>
</reference>
<dbReference type="GO" id="GO:0004519">
    <property type="term" value="F:endonuclease activity"/>
    <property type="evidence" value="ECO:0007669"/>
    <property type="project" value="UniProtKB-KW"/>
</dbReference>
<gene>
    <name evidence="9" type="primary">Tf2-9_16</name>
    <name evidence="9" type="ORF">NGRA_3276</name>
</gene>
<dbReference type="SUPFAM" id="SSF53098">
    <property type="entry name" value="Ribonuclease H-like"/>
    <property type="match status" value="1"/>
</dbReference>
<dbReference type="Gene3D" id="1.10.340.70">
    <property type="match status" value="1"/>
</dbReference>
<dbReference type="AlphaFoldDB" id="A0A9P6GVK2"/>
<evidence type="ECO:0000313" key="9">
    <source>
        <dbReference type="EMBL" id="KAF9756190.1"/>
    </source>
</evidence>
<evidence type="ECO:0000256" key="1">
    <source>
        <dbReference type="ARBA" id="ARBA00022679"/>
    </source>
</evidence>
<dbReference type="PANTHER" id="PTHR37984">
    <property type="entry name" value="PROTEIN CBG26694"/>
    <property type="match status" value="1"/>
</dbReference>
<dbReference type="InterPro" id="IPR012337">
    <property type="entry name" value="RNaseH-like_sf"/>
</dbReference>
<dbReference type="InterPro" id="IPR050951">
    <property type="entry name" value="Retrovirus_Pol_polyprotein"/>
</dbReference>
<dbReference type="GO" id="GO:0003676">
    <property type="term" value="F:nucleic acid binding"/>
    <property type="evidence" value="ECO:0007669"/>
    <property type="project" value="InterPro"/>
</dbReference>
<dbReference type="GO" id="GO:0015074">
    <property type="term" value="P:DNA integration"/>
    <property type="evidence" value="ECO:0007669"/>
    <property type="project" value="InterPro"/>
</dbReference>
<keyword evidence="10" id="KW-1185">Reference proteome</keyword>
<keyword evidence="4" id="KW-0255">Endonuclease</keyword>
<feature type="domain" description="Reverse transcriptase" evidence="7">
    <location>
        <begin position="42"/>
        <end position="221"/>
    </location>
</feature>
<dbReference type="PANTHER" id="PTHR37984:SF5">
    <property type="entry name" value="PROTEIN NYNRIN-LIKE"/>
    <property type="match status" value="1"/>
</dbReference>
<dbReference type="Gene3D" id="3.30.70.270">
    <property type="match status" value="2"/>
</dbReference>
<evidence type="ECO:0000256" key="5">
    <source>
        <dbReference type="ARBA" id="ARBA00022801"/>
    </source>
</evidence>
<dbReference type="PROSITE" id="PS50994">
    <property type="entry name" value="INTEGRASE"/>
    <property type="match status" value="1"/>
</dbReference>
<dbReference type="InterPro" id="IPR043502">
    <property type="entry name" value="DNA/RNA_pol_sf"/>
</dbReference>
<organism evidence="9 10">
    <name type="scientific">Nosema granulosis</name>
    <dbReference type="NCBI Taxonomy" id="83296"/>
    <lineage>
        <taxon>Eukaryota</taxon>
        <taxon>Fungi</taxon>
        <taxon>Fungi incertae sedis</taxon>
        <taxon>Microsporidia</taxon>
        <taxon>Nosematidae</taxon>
        <taxon>Nosema</taxon>
    </lineage>
</organism>
<feature type="domain" description="Integrase catalytic" evidence="8">
    <location>
        <begin position="546"/>
        <end position="698"/>
    </location>
</feature>
<dbReference type="InterPro" id="IPR036397">
    <property type="entry name" value="RNaseH_sf"/>
</dbReference>
<dbReference type="InterPro" id="IPR041373">
    <property type="entry name" value="RT_RNaseH"/>
</dbReference>
<dbReference type="Pfam" id="PF17917">
    <property type="entry name" value="RT_RNaseH"/>
    <property type="match status" value="1"/>
</dbReference>
<dbReference type="CDD" id="cd09274">
    <property type="entry name" value="RNase_HI_RT_Ty3"/>
    <property type="match status" value="1"/>
</dbReference>
<dbReference type="Pfam" id="PF17921">
    <property type="entry name" value="Integrase_H2C2"/>
    <property type="match status" value="1"/>
</dbReference>